<dbReference type="Pfam" id="PF02602">
    <property type="entry name" value="HEM4"/>
    <property type="match status" value="1"/>
</dbReference>
<dbReference type="Proteomes" id="UP000800235">
    <property type="component" value="Unassembled WGS sequence"/>
</dbReference>
<feature type="compositionally biased region" description="Basic residues" evidence="1">
    <location>
        <begin position="337"/>
        <end position="348"/>
    </location>
</feature>
<evidence type="ECO:0000313" key="3">
    <source>
        <dbReference type="EMBL" id="KAF2436184.1"/>
    </source>
</evidence>
<dbReference type="AlphaFoldDB" id="A0A9P4P3X8"/>
<gene>
    <name evidence="3" type="ORF">EJ08DRAFT_579283</name>
</gene>
<evidence type="ECO:0000256" key="1">
    <source>
        <dbReference type="SAM" id="MobiDB-lite"/>
    </source>
</evidence>
<protein>
    <submittedName>
        <fullName evidence="3">Tetrapyrrole biosynthesis, uroporphyrinogen III synthase</fullName>
    </submittedName>
</protein>
<dbReference type="Gene3D" id="3.40.50.10090">
    <property type="match status" value="2"/>
</dbReference>
<feature type="domain" description="Tetrapyrrole biosynthesis uroporphyrinogen III synthase" evidence="2">
    <location>
        <begin position="23"/>
        <end position="298"/>
    </location>
</feature>
<dbReference type="InterPro" id="IPR036108">
    <property type="entry name" value="4pyrrol_syn_uPrphyn_synt_sf"/>
</dbReference>
<dbReference type="GO" id="GO:0005829">
    <property type="term" value="C:cytosol"/>
    <property type="evidence" value="ECO:0007669"/>
    <property type="project" value="TreeGrafter"/>
</dbReference>
<dbReference type="PANTHER" id="PTHR12390">
    <property type="entry name" value="UROPORPHYRINOGEN III SYNTHASE"/>
    <property type="match status" value="1"/>
</dbReference>
<keyword evidence="4" id="KW-1185">Reference proteome</keyword>
<comment type="caution">
    <text evidence="3">The sequence shown here is derived from an EMBL/GenBank/DDBJ whole genome shotgun (WGS) entry which is preliminary data.</text>
</comment>
<proteinExistence type="predicted"/>
<accession>A0A9P4P3X8</accession>
<dbReference type="FunFam" id="3.40.50.10090:FF:000011">
    <property type="entry name" value="Uroporphyrinogen-III synthase (UroS), putative"/>
    <property type="match status" value="1"/>
</dbReference>
<dbReference type="SUPFAM" id="SSF69618">
    <property type="entry name" value="HemD-like"/>
    <property type="match status" value="1"/>
</dbReference>
<dbReference type="CDD" id="cd06578">
    <property type="entry name" value="HemD"/>
    <property type="match status" value="1"/>
</dbReference>
<dbReference type="OrthoDB" id="1028014at2759"/>
<organism evidence="3 4">
    <name type="scientific">Tothia fuscella</name>
    <dbReference type="NCBI Taxonomy" id="1048955"/>
    <lineage>
        <taxon>Eukaryota</taxon>
        <taxon>Fungi</taxon>
        <taxon>Dikarya</taxon>
        <taxon>Ascomycota</taxon>
        <taxon>Pezizomycotina</taxon>
        <taxon>Dothideomycetes</taxon>
        <taxon>Pleosporomycetidae</taxon>
        <taxon>Venturiales</taxon>
        <taxon>Cylindrosympodiaceae</taxon>
        <taxon>Tothia</taxon>
    </lineage>
</organism>
<dbReference type="InterPro" id="IPR039793">
    <property type="entry name" value="UROS/Hem4"/>
</dbReference>
<feature type="compositionally biased region" description="Acidic residues" evidence="1">
    <location>
        <begin position="355"/>
        <end position="378"/>
    </location>
</feature>
<evidence type="ECO:0000259" key="2">
    <source>
        <dbReference type="Pfam" id="PF02602"/>
    </source>
</evidence>
<feature type="region of interest" description="Disordered" evidence="1">
    <location>
        <begin position="315"/>
        <end position="436"/>
    </location>
</feature>
<sequence length="712" mass="78884">MSDPADAAPVLLLKTKSTPSDGYEEYFKTTGSYQPTFVPVLEHRFREDALQDISDLLSSNGLSSPNAEFPGGIYGGIIFTSQRAVEALSTVVTKLRAQSASGQTIINRDVPLYVVGPATARGLRALDLGCPILGEETGNGDALAKFILEHYNAIWKDAIMRKPPLLFLVGEQRRDIIPKTLQSHTLKEHLRIGVNELVVYETGEMQSFRDEFTKLWSENVKEGCASQWVVVFSPTGCKAMLESLKLLDHETGKVKSAELKNRKDNIFVATIGPTTRDYLRREFDFEPDVCAETPTPEGVGNGIAAFLANRSEIQAEKTSSQDNKKRKAGDTPTSSPKTRRGKRGKKVQKTIEETMPAEDDAKDEAKDEDSAEDEEVSEEASKNVAPNGDASKDDTAVEDISKEAAETSNGDQSEDKNPKAADDTIQDSADRKEKSPSNLIEKGIIYFFTRARVGIEDVDGVQDLQRTYFILRPLPEGAKLGEGAIPDSNTNRLIALPKKSFPKSGSDRFMAFVEKSKVTMKELKDETLTSSEYDTKTMGTRVTPAITPIGEGVYAITETNNASYLAYMLTIPSEPEEVQKDMGLREKGSFILSLKNPTRKGPSYASLPEKPDFPQEIIDDFRNLAWMPVHKSTYLDYPNAQLLLIGEGQNEFGAAVEAAEKDKKKDKETPQEVLEELEDEDQLRVEHLHGDDSVFDDLHINKKDYPSVMTTW</sequence>
<evidence type="ECO:0000313" key="4">
    <source>
        <dbReference type="Proteomes" id="UP000800235"/>
    </source>
</evidence>
<feature type="compositionally biased region" description="Basic and acidic residues" evidence="1">
    <location>
        <begin position="413"/>
        <end position="435"/>
    </location>
</feature>
<name>A0A9P4P3X8_9PEZI</name>
<dbReference type="GO" id="GO:0004852">
    <property type="term" value="F:uroporphyrinogen-III synthase activity"/>
    <property type="evidence" value="ECO:0007669"/>
    <property type="project" value="InterPro"/>
</dbReference>
<feature type="compositionally biased region" description="Basic and acidic residues" evidence="1">
    <location>
        <begin position="390"/>
        <end position="405"/>
    </location>
</feature>
<dbReference type="EMBL" id="MU007011">
    <property type="protein sequence ID" value="KAF2436184.1"/>
    <property type="molecule type" value="Genomic_DNA"/>
</dbReference>
<dbReference type="PANTHER" id="PTHR12390:SF0">
    <property type="entry name" value="UROPORPHYRINOGEN-III SYNTHASE"/>
    <property type="match status" value="1"/>
</dbReference>
<reference evidence="3" key="1">
    <citation type="journal article" date="2020" name="Stud. Mycol.">
        <title>101 Dothideomycetes genomes: a test case for predicting lifestyles and emergence of pathogens.</title>
        <authorList>
            <person name="Haridas S."/>
            <person name="Albert R."/>
            <person name="Binder M."/>
            <person name="Bloem J."/>
            <person name="Labutti K."/>
            <person name="Salamov A."/>
            <person name="Andreopoulos B."/>
            <person name="Baker S."/>
            <person name="Barry K."/>
            <person name="Bills G."/>
            <person name="Bluhm B."/>
            <person name="Cannon C."/>
            <person name="Castanera R."/>
            <person name="Culley D."/>
            <person name="Daum C."/>
            <person name="Ezra D."/>
            <person name="Gonzalez J."/>
            <person name="Henrissat B."/>
            <person name="Kuo A."/>
            <person name="Liang C."/>
            <person name="Lipzen A."/>
            <person name="Lutzoni F."/>
            <person name="Magnuson J."/>
            <person name="Mondo S."/>
            <person name="Nolan M."/>
            <person name="Ohm R."/>
            <person name="Pangilinan J."/>
            <person name="Park H.-J."/>
            <person name="Ramirez L."/>
            <person name="Alfaro M."/>
            <person name="Sun H."/>
            <person name="Tritt A."/>
            <person name="Yoshinaga Y."/>
            <person name="Zwiers L.-H."/>
            <person name="Turgeon B."/>
            <person name="Goodwin S."/>
            <person name="Spatafora J."/>
            <person name="Crous P."/>
            <person name="Grigoriev I."/>
        </authorList>
    </citation>
    <scope>NUCLEOTIDE SEQUENCE</scope>
    <source>
        <strain evidence="3">CBS 130266</strain>
    </source>
</reference>
<dbReference type="InterPro" id="IPR003754">
    <property type="entry name" value="4pyrrol_synth_uPrphyn_synth"/>
</dbReference>
<dbReference type="GO" id="GO:0006780">
    <property type="term" value="P:uroporphyrinogen III biosynthetic process"/>
    <property type="evidence" value="ECO:0007669"/>
    <property type="project" value="InterPro"/>
</dbReference>